<reference evidence="11 12" key="2">
    <citation type="journal article" date="2020" name="Mol. Biol. Evol.">
        <title>Life and death of selfish genes: comparative genomics reveals the dynamic evolution of cytoplasmic incompatibility.</title>
        <authorList>
            <person name="Martinez J."/>
            <person name="Klasson L."/>
            <person name="Welch J."/>
            <person name="Jiggins F.M."/>
        </authorList>
    </citation>
    <scope>NUCLEOTIDE SEQUENCE [LARGE SCALE GENOMIC DNA]</scope>
    <source>
        <strain evidence="11">WStv</strain>
    </source>
</reference>
<dbReference type="EMBL" id="CP050531">
    <property type="protein sequence ID" value="QMV45752.1"/>
    <property type="molecule type" value="Genomic_DNA"/>
</dbReference>
<dbReference type="GO" id="GO:0015297">
    <property type="term" value="F:antiporter activity"/>
    <property type="evidence" value="ECO:0007669"/>
    <property type="project" value="UniProtKB-KW"/>
</dbReference>
<keyword evidence="6 9" id="KW-1133">Transmembrane helix</keyword>
<gene>
    <name evidence="11" type="ORF">HC358_01215</name>
</gene>
<dbReference type="AlphaFoldDB" id="A0A7G5C968"/>
<keyword evidence="5 9" id="KW-0812">Transmembrane</keyword>
<evidence type="ECO:0000256" key="1">
    <source>
        <dbReference type="ARBA" id="ARBA00004651"/>
    </source>
</evidence>
<comment type="similarity">
    <text evidence="8">Belongs to the NhaC Na(+)/H(+) (TC 2.A.35) antiporter family.</text>
</comment>
<evidence type="ECO:0000313" key="11">
    <source>
        <dbReference type="EMBL" id="QMV45752.1"/>
    </source>
</evidence>
<dbReference type="GO" id="GO:0005886">
    <property type="term" value="C:plasma membrane"/>
    <property type="evidence" value="ECO:0007669"/>
    <property type="project" value="UniProtKB-SubCell"/>
</dbReference>
<name>A0A7G5C968_WOLPI</name>
<feature type="transmembrane region" description="Helical" evidence="9">
    <location>
        <begin position="147"/>
        <end position="170"/>
    </location>
</feature>
<dbReference type="RefSeq" id="WP_182159218.1">
    <property type="nucleotide sequence ID" value="NZ_CP050531.1"/>
</dbReference>
<accession>A0A7G5C968</accession>
<feature type="transmembrane region" description="Helical" evidence="9">
    <location>
        <begin position="247"/>
        <end position="269"/>
    </location>
</feature>
<dbReference type="Proteomes" id="UP000515744">
    <property type="component" value="Chromosome"/>
</dbReference>
<evidence type="ECO:0000256" key="2">
    <source>
        <dbReference type="ARBA" id="ARBA00022448"/>
    </source>
</evidence>
<evidence type="ECO:0000256" key="6">
    <source>
        <dbReference type="ARBA" id="ARBA00022989"/>
    </source>
</evidence>
<reference evidence="12" key="1">
    <citation type="journal article" date="2020" name="Mol. Biol.">
        <title>Life and death of selfish genes: comparative genomics reveals the dynamic evolution of cytoplasmic incompatibility.</title>
        <authorList>
            <person name="Martinez J."/>
            <person name="Klasson L."/>
            <person name="Welch J."/>
            <person name="Jiggins F.M."/>
        </authorList>
    </citation>
    <scope>NUCLEOTIDE SEQUENCE [LARGE SCALE GENOMIC DNA]</scope>
</reference>
<keyword evidence="4" id="KW-1003">Cell membrane</keyword>
<evidence type="ECO:0000256" key="4">
    <source>
        <dbReference type="ARBA" id="ARBA00022475"/>
    </source>
</evidence>
<feature type="transmembrane region" description="Helical" evidence="9">
    <location>
        <begin position="190"/>
        <end position="209"/>
    </location>
</feature>
<protein>
    <submittedName>
        <fullName evidence="11">Sodium:proton antiporter</fullName>
    </submittedName>
</protein>
<sequence length="431" mass="45717">MMAFVPLIIFLILYLGSGAYFSFIGTDNPLHQVSPVICLLPALFFAVSRGTNKIQHNIDTVIEGMGDKSTLTMCLIFLFSGAFSAVTQSIGSADTVANLILNFLPARLLLPGVFLASAFISTAIGTSMGVVALMVPIAVNLAKSGAFGLEIGTATVVGGAVFGDNLSMISDTTIASVSSHGTSAKDKLKINSKVAFTAGIITLTYLAVISSSTKIISISNLDYYSIIKIIPYISLIIMGLLEVTTLVTITVNIIIAGVLGIAFFDYAIIQFPHDVYDGFKKVNEIVIFALFIGGLSHIMYKQGQKALHKLIDESNITKTKAEFVIAGIASMFTTLVANNTIAILLSGGIAKRLAQKHDIVPYRSAYLLDVFACATKGILPYGSQLLLAGSVASVSPVSLLTKVYYCFILAAVTIGEIIINSRKEKHCAAAT</sequence>
<dbReference type="InterPro" id="IPR052180">
    <property type="entry name" value="NhaC_Na-H+_Antiporter"/>
</dbReference>
<feature type="domain" description="Na+/H+ antiporter NhaC-like C-terminal" evidence="10">
    <location>
        <begin position="36"/>
        <end position="205"/>
    </location>
</feature>
<evidence type="ECO:0000256" key="3">
    <source>
        <dbReference type="ARBA" id="ARBA00022449"/>
    </source>
</evidence>
<feature type="transmembrane region" description="Helical" evidence="9">
    <location>
        <begin position="28"/>
        <end position="48"/>
    </location>
</feature>
<evidence type="ECO:0000256" key="5">
    <source>
        <dbReference type="ARBA" id="ARBA00022692"/>
    </source>
</evidence>
<keyword evidence="3" id="KW-0050">Antiport</keyword>
<comment type="subcellular location">
    <subcellularLocation>
        <location evidence="1">Cell membrane</location>
        <topology evidence="1">Multi-pass membrane protein</topology>
    </subcellularLocation>
</comment>
<feature type="transmembrane region" description="Helical" evidence="9">
    <location>
        <begin position="110"/>
        <end position="135"/>
    </location>
</feature>
<feature type="transmembrane region" description="Helical" evidence="9">
    <location>
        <begin position="323"/>
        <end position="345"/>
    </location>
</feature>
<evidence type="ECO:0000256" key="7">
    <source>
        <dbReference type="ARBA" id="ARBA00023136"/>
    </source>
</evidence>
<feature type="transmembrane region" description="Helical" evidence="9">
    <location>
        <begin position="366"/>
        <end position="387"/>
    </location>
</feature>
<feature type="transmembrane region" description="Helical" evidence="9">
    <location>
        <begin position="281"/>
        <end position="300"/>
    </location>
</feature>
<evidence type="ECO:0000313" key="12">
    <source>
        <dbReference type="Proteomes" id="UP000515744"/>
    </source>
</evidence>
<proteinExistence type="inferred from homology"/>
<dbReference type="PANTHER" id="PTHR33451:SF5">
    <property type="entry name" value="NA+_H+ ANTIPORTER"/>
    <property type="match status" value="1"/>
</dbReference>
<dbReference type="InterPro" id="IPR018461">
    <property type="entry name" value="Na/H_Antiport_NhaC-like_C"/>
</dbReference>
<dbReference type="PANTHER" id="PTHR33451">
    <property type="entry name" value="MALATE-2H(+)/NA(+)-LACTATE ANTIPORTER"/>
    <property type="match status" value="1"/>
</dbReference>
<dbReference type="Pfam" id="PF03553">
    <property type="entry name" value="Na_H_antiporter"/>
    <property type="match status" value="1"/>
</dbReference>
<evidence type="ECO:0000256" key="9">
    <source>
        <dbReference type="SAM" id="Phobius"/>
    </source>
</evidence>
<feature type="transmembrane region" description="Helical" evidence="9">
    <location>
        <begin position="399"/>
        <end position="419"/>
    </location>
</feature>
<keyword evidence="2" id="KW-0813">Transport</keyword>
<feature type="transmembrane region" description="Helical" evidence="9">
    <location>
        <begin position="69"/>
        <end position="90"/>
    </location>
</feature>
<organism evidence="11 12">
    <name type="scientific">Wolbachia pipientis</name>
    <dbReference type="NCBI Taxonomy" id="955"/>
    <lineage>
        <taxon>Bacteria</taxon>
        <taxon>Pseudomonadati</taxon>
        <taxon>Pseudomonadota</taxon>
        <taxon>Alphaproteobacteria</taxon>
        <taxon>Rickettsiales</taxon>
        <taxon>Anaplasmataceae</taxon>
        <taxon>Wolbachieae</taxon>
        <taxon>Wolbachia</taxon>
    </lineage>
</organism>
<evidence type="ECO:0000256" key="8">
    <source>
        <dbReference type="ARBA" id="ARBA00038435"/>
    </source>
</evidence>
<feature type="transmembrane region" description="Helical" evidence="9">
    <location>
        <begin position="221"/>
        <end position="241"/>
    </location>
</feature>
<keyword evidence="7 9" id="KW-0472">Membrane</keyword>
<evidence type="ECO:0000259" key="10">
    <source>
        <dbReference type="Pfam" id="PF03553"/>
    </source>
</evidence>